<keyword evidence="11" id="KW-0963">Cytoplasm</keyword>
<dbReference type="SUPFAM" id="SSF54373">
    <property type="entry name" value="FAD-linked reductases, C-terminal domain"/>
    <property type="match status" value="1"/>
</dbReference>
<keyword evidence="10 11" id="KW-0350">Heme biosynthesis</keyword>
<dbReference type="OrthoDB" id="9805195at2"/>
<dbReference type="AlphaFoldDB" id="A0A3L7JZL8"/>
<evidence type="ECO:0000256" key="3">
    <source>
        <dbReference type="ARBA" id="ARBA00004744"/>
    </source>
</evidence>
<comment type="similarity">
    <text evidence="4 11">Belongs to the protoporphyrinogen/coproporphyrinogen oxidase family. Coproporphyrinogen III oxidase subfamily.</text>
</comment>
<sequence>MKTAVVIGGGITGLTAMRTLQKYKRKYELDLNLLLVERDDKLGGKIQTVKKDDFIMETGADSIVARHESVMPLIKDLDLENKMVYNATGISYIYTKNELHPIPQDSLFGIPMSTRALFSSTLVSRKGKMQALRDFVTTNEHYDKNSSVGSFLRRFLGKEIVENQIAPVLSGVYSGDLDKLTLASTLPYLLDYKNEYGSIIKGLAKNRAKFQSGGNKKFISFEGGMATLIDRLEEVLVEDVEILKGAVATKILKKAEKYELTFANHRAIEADYIILAAPHDAANTLLNDYKLEGEFNQFKNSSLISIYAGFEIPDEKLPADGTGFIVDGHESVMCDACTWTSRKWTHTSKKHQLLFRLFYKSSNPAFEQLKSLSKDALEQVALKDIEKSLGITGKPTVVEVTNWKELMPNYHLQHNHAVKTLEDQLTAKYPNLYLAGASYYGVGIGACIQNGIDTADKIVNQLI</sequence>
<comment type="catalytic activity">
    <reaction evidence="1">
        <text>coproporphyrinogen III + 3 O2 = coproporphyrin III + 3 H2O2</text>
        <dbReference type="Rhea" id="RHEA:43436"/>
        <dbReference type="ChEBI" id="CHEBI:15379"/>
        <dbReference type="ChEBI" id="CHEBI:16240"/>
        <dbReference type="ChEBI" id="CHEBI:57309"/>
        <dbReference type="ChEBI" id="CHEBI:131725"/>
        <dbReference type="EC" id="1.3.3.15"/>
    </reaction>
    <physiologicalReaction direction="left-to-right" evidence="1">
        <dbReference type="Rhea" id="RHEA:43437"/>
    </physiologicalReaction>
</comment>
<comment type="function">
    <text evidence="11">Involved in coproporphyrin-dependent heme b biosynthesis. Catalyzes the oxidation of coproporphyrinogen III to coproporphyrin III.</text>
</comment>
<evidence type="ECO:0000256" key="4">
    <source>
        <dbReference type="ARBA" id="ARBA00008310"/>
    </source>
</evidence>
<dbReference type="EC" id="1.3.3.15" evidence="5 11"/>
<feature type="domain" description="Amine oxidase" evidence="12">
    <location>
        <begin position="11"/>
        <end position="458"/>
    </location>
</feature>
<evidence type="ECO:0000313" key="13">
    <source>
        <dbReference type="EMBL" id="RLQ96308.1"/>
    </source>
</evidence>
<keyword evidence="7 11" id="KW-0285">Flavoprotein</keyword>
<comment type="subcellular location">
    <subcellularLocation>
        <location evidence="11">Cytoplasm</location>
    </subcellularLocation>
</comment>
<dbReference type="Gene3D" id="1.10.3110.10">
    <property type="entry name" value="protoporphyrinogen ix oxidase, domain 3"/>
    <property type="match status" value="1"/>
</dbReference>
<keyword evidence="8 11" id="KW-0274">FAD</keyword>
<dbReference type="NCBIfam" id="TIGR00562">
    <property type="entry name" value="proto_IX_ox"/>
    <property type="match status" value="1"/>
</dbReference>
<gene>
    <name evidence="13" type="ORF">D9X91_08470</name>
</gene>
<dbReference type="InterPro" id="IPR004572">
    <property type="entry name" value="Protoporphyrinogen_oxidase"/>
</dbReference>
<dbReference type="Gene3D" id="3.50.50.60">
    <property type="entry name" value="FAD/NAD(P)-binding domain"/>
    <property type="match status" value="1"/>
</dbReference>
<organism evidence="13 14">
    <name type="scientific">Falsibacillus albus</name>
    <dbReference type="NCBI Taxonomy" id="2478915"/>
    <lineage>
        <taxon>Bacteria</taxon>
        <taxon>Bacillati</taxon>
        <taxon>Bacillota</taxon>
        <taxon>Bacilli</taxon>
        <taxon>Bacillales</taxon>
        <taxon>Bacillaceae</taxon>
        <taxon>Falsibacillus</taxon>
    </lineage>
</organism>
<evidence type="ECO:0000256" key="6">
    <source>
        <dbReference type="ARBA" id="ARBA00019046"/>
    </source>
</evidence>
<dbReference type="UniPathway" id="UPA00252"/>
<evidence type="ECO:0000259" key="12">
    <source>
        <dbReference type="Pfam" id="PF01593"/>
    </source>
</evidence>
<proteinExistence type="inferred from homology"/>
<comment type="pathway">
    <text evidence="3 11">Porphyrin-containing compound metabolism; protoheme biosynthesis.</text>
</comment>
<dbReference type="Gene3D" id="3.90.660.20">
    <property type="entry name" value="Protoporphyrinogen oxidase, mitochondrial, domain 2"/>
    <property type="match status" value="1"/>
</dbReference>
<name>A0A3L7JZL8_9BACI</name>
<comment type="cofactor">
    <cofactor evidence="2 11">
        <name>FAD</name>
        <dbReference type="ChEBI" id="CHEBI:57692"/>
    </cofactor>
</comment>
<dbReference type="GO" id="GO:0005737">
    <property type="term" value="C:cytoplasm"/>
    <property type="evidence" value="ECO:0007669"/>
    <property type="project" value="UniProtKB-SubCell"/>
</dbReference>
<protein>
    <recommendedName>
        <fullName evidence="6 11">Coproporphyrinogen III oxidase</fullName>
        <ecNumber evidence="5 11">1.3.3.15</ecNumber>
    </recommendedName>
</protein>
<dbReference type="GO" id="GO:0006783">
    <property type="term" value="P:heme biosynthetic process"/>
    <property type="evidence" value="ECO:0007669"/>
    <property type="project" value="UniProtKB-UniRule"/>
</dbReference>
<keyword evidence="9 11" id="KW-0560">Oxidoreductase</keyword>
<accession>A0A3L7JZL8</accession>
<evidence type="ECO:0000256" key="5">
    <source>
        <dbReference type="ARBA" id="ARBA00012402"/>
    </source>
</evidence>
<dbReference type="InterPro" id="IPR002937">
    <property type="entry name" value="Amino_oxidase"/>
</dbReference>
<dbReference type="PANTHER" id="PTHR42923:SF3">
    <property type="entry name" value="PROTOPORPHYRINOGEN OXIDASE"/>
    <property type="match status" value="1"/>
</dbReference>
<dbReference type="SUPFAM" id="SSF51905">
    <property type="entry name" value="FAD/NAD(P)-binding domain"/>
    <property type="match status" value="1"/>
</dbReference>
<dbReference type="Proteomes" id="UP000276770">
    <property type="component" value="Unassembled WGS sequence"/>
</dbReference>
<reference evidence="13 14" key="1">
    <citation type="submission" date="2018-10" db="EMBL/GenBank/DDBJ databases">
        <title>Falsibacillus sp. genome draft.</title>
        <authorList>
            <person name="Shi S."/>
        </authorList>
    </citation>
    <scope>NUCLEOTIDE SEQUENCE [LARGE SCALE GENOMIC DNA]</scope>
    <source>
        <strain evidence="13 14">GY 10110</strain>
    </source>
</reference>
<evidence type="ECO:0000256" key="8">
    <source>
        <dbReference type="ARBA" id="ARBA00022827"/>
    </source>
</evidence>
<evidence type="ECO:0000313" key="14">
    <source>
        <dbReference type="Proteomes" id="UP000276770"/>
    </source>
</evidence>
<evidence type="ECO:0000256" key="11">
    <source>
        <dbReference type="RuleBase" id="RU364052"/>
    </source>
</evidence>
<dbReference type="Pfam" id="PF01593">
    <property type="entry name" value="Amino_oxidase"/>
    <property type="match status" value="1"/>
</dbReference>
<dbReference type="EMBL" id="RCVZ01000004">
    <property type="protein sequence ID" value="RLQ96308.1"/>
    <property type="molecule type" value="Genomic_DNA"/>
</dbReference>
<keyword evidence="14" id="KW-1185">Reference proteome</keyword>
<dbReference type="InterPro" id="IPR050464">
    <property type="entry name" value="Zeta_carotene_desat/Oxidored"/>
</dbReference>
<dbReference type="InterPro" id="IPR036188">
    <property type="entry name" value="FAD/NAD-bd_sf"/>
</dbReference>
<dbReference type="RefSeq" id="WP_121680161.1">
    <property type="nucleotide sequence ID" value="NZ_RCVZ01000004.1"/>
</dbReference>
<evidence type="ECO:0000256" key="9">
    <source>
        <dbReference type="ARBA" id="ARBA00023002"/>
    </source>
</evidence>
<dbReference type="PANTHER" id="PTHR42923">
    <property type="entry name" value="PROTOPORPHYRINOGEN OXIDASE"/>
    <property type="match status" value="1"/>
</dbReference>
<dbReference type="NCBIfam" id="NF009081">
    <property type="entry name" value="PRK12416.1"/>
    <property type="match status" value="1"/>
</dbReference>
<evidence type="ECO:0000256" key="2">
    <source>
        <dbReference type="ARBA" id="ARBA00001974"/>
    </source>
</evidence>
<evidence type="ECO:0000256" key="1">
    <source>
        <dbReference type="ARBA" id="ARBA00001755"/>
    </source>
</evidence>
<evidence type="ECO:0000256" key="7">
    <source>
        <dbReference type="ARBA" id="ARBA00022630"/>
    </source>
</evidence>
<dbReference type="GO" id="GO:0004729">
    <property type="term" value="F:oxygen-dependent protoporphyrinogen oxidase activity"/>
    <property type="evidence" value="ECO:0007669"/>
    <property type="project" value="UniProtKB-UniRule"/>
</dbReference>
<evidence type="ECO:0000256" key="10">
    <source>
        <dbReference type="ARBA" id="ARBA00023133"/>
    </source>
</evidence>
<comment type="caution">
    <text evidence="13">The sequence shown here is derived from an EMBL/GenBank/DDBJ whole genome shotgun (WGS) entry which is preliminary data.</text>
</comment>